<reference evidence="7 8" key="1">
    <citation type="submission" date="2019-06" db="EMBL/GenBank/DDBJ databases">
        <title>Draft genome sequence of the filamentous fungus Phialemoniopsis curvata isolated from diesel fuel.</title>
        <authorList>
            <person name="Varaljay V.A."/>
            <person name="Lyon W.J."/>
            <person name="Crouch A.L."/>
            <person name="Drake C.E."/>
            <person name="Hollomon J.M."/>
            <person name="Nadeau L.J."/>
            <person name="Nunn H.S."/>
            <person name="Stevenson B.S."/>
            <person name="Bojanowski C.L."/>
            <person name="Crookes-Goodson W.J."/>
        </authorList>
    </citation>
    <scope>NUCLEOTIDE SEQUENCE [LARGE SCALE GENOMIC DNA]</scope>
    <source>
        <strain evidence="7 8">D216</strain>
    </source>
</reference>
<dbReference type="InParanoid" id="A0A507BH76"/>
<dbReference type="GO" id="GO:0004497">
    <property type="term" value="F:monooxygenase activity"/>
    <property type="evidence" value="ECO:0007669"/>
    <property type="project" value="UniProtKB-KW"/>
</dbReference>
<evidence type="ECO:0000259" key="6">
    <source>
        <dbReference type="PROSITE" id="PS00498"/>
    </source>
</evidence>
<dbReference type="InterPro" id="IPR050316">
    <property type="entry name" value="Tyrosinase/Hemocyanin"/>
</dbReference>
<comment type="cofactor">
    <cofactor evidence="1">
        <name>Cu(2+)</name>
        <dbReference type="ChEBI" id="CHEBI:29036"/>
    </cofactor>
</comment>
<dbReference type="Pfam" id="PF00264">
    <property type="entry name" value="Tyrosinase"/>
    <property type="match status" value="1"/>
</dbReference>
<accession>A0A507BH76</accession>
<evidence type="ECO:0000256" key="4">
    <source>
        <dbReference type="ARBA" id="ARBA00023033"/>
    </source>
</evidence>
<keyword evidence="5" id="KW-0732">Signal</keyword>
<dbReference type="EMBL" id="SKBQ01000107">
    <property type="protein sequence ID" value="TPX18853.1"/>
    <property type="molecule type" value="Genomic_DNA"/>
</dbReference>
<dbReference type="InterPro" id="IPR008922">
    <property type="entry name" value="Di-copper_centre_dom_sf"/>
</dbReference>
<dbReference type="OrthoDB" id="6132182at2759"/>
<sequence>MRLPRVSLLLTAATAVSAQVVGILTGINVSTGERPARRNINDLYAEGGPAWDLYIQGLISLQSVNQSDWSSYYQIMGIHGLPFTGYNGVEQVPGGARIGFCPHGQINFGTWHRPYVALYEQVLAQHVQRAASNYTGTQGPAYKVAAANFRIGYWDWAHEATFPPVTMLPTLTINTAAGPATVRNPLYAYGFQTFPFTDPDFGGHGQLTRYPQTKRCANRRGEQDWTKANSLLSGSADWFRDAVYDVFTQAQSFEEMTTSSNSGPSFEDPHNSVHNEVACFGVNNRYGHMSQLAWSAFDPIFMLHHTNVDRLIAMWQAIHYNDSMFTSTANGFALYGVPYGPVTPDSPLKPFKDASGNFYTSKTVEQIKTFGYTYPEIRDWAYTRDQLSGAVIQQVNLLYGGGSAASAGKTKRWQYSRFARGALEQRSDAAKGSPQPASKDYAVEIKVEREELPLPCSIDIFLGDSRVGTTAILGMPEKGCFHSSIPLRRQLQRKNVKLDQSTDVVDMLQQGLRVEIYKDDGSKVPVESVPSLQADIKARDFVPRRSNSELPKFGEVQRHSVKITTPEGYGGRARSD</sequence>
<dbReference type="InterPro" id="IPR041640">
    <property type="entry name" value="Tyrosinase_C"/>
</dbReference>
<dbReference type="InterPro" id="IPR002227">
    <property type="entry name" value="Tyrosinase_Cu-bd"/>
</dbReference>
<evidence type="ECO:0000256" key="3">
    <source>
        <dbReference type="ARBA" id="ARBA00023002"/>
    </source>
</evidence>
<keyword evidence="8" id="KW-1185">Reference proteome</keyword>
<evidence type="ECO:0000256" key="2">
    <source>
        <dbReference type="ARBA" id="ARBA00022723"/>
    </source>
</evidence>
<dbReference type="AlphaFoldDB" id="A0A507BH76"/>
<evidence type="ECO:0000256" key="5">
    <source>
        <dbReference type="SAM" id="SignalP"/>
    </source>
</evidence>
<keyword evidence="4" id="KW-0503">Monooxygenase</keyword>
<comment type="caution">
    <text evidence="7">The sequence shown here is derived from an EMBL/GenBank/DDBJ whole genome shotgun (WGS) entry which is preliminary data.</text>
</comment>
<gene>
    <name evidence="7" type="ORF">E0L32_011468</name>
</gene>
<protein>
    <recommendedName>
        <fullName evidence="6">Tyrosinase copper-binding domain-containing protein</fullName>
    </recommendedName>
</protein>
<organism evidence="7 8">
    <name type="scientific">Thyridium curvatum</name>
    <dbReference type="NCBI Taxonomy" id="1093900"/>
    <lineage>
        <taxon>Eukaryota</taxon>
        <taxon>Fungi</taxon>
        <taxon>Dikarya</taxon>
        <taxon>Ascomycota</taxon>
        <taxon>Pezizomycotina</taxon>
        <taxon>Sordariomycetes</taxon>
        <taxon>Sordariomycetidae</taxon>
        <taxon>Thyridiales</taxon>
        <taxon>Thyridiaceae</taxon>
        <taxon>Thyridium</taxon>
    </lineage>
</organism>
<dbReference type="SUPFAM" id="SSF48056">
    <property type="entry name" value="Di-copper centre-containing domain"/>
    <property type="match status" value="1"/>
</dbReference>
<keyword evidence="3" id="KW-0560">Oxidoreductase</keyword>
<name>A0A507BH76_9PEZI</name>
<feature type="chain" id="PRO_5021235741" description="Tyrosinase copper-binding domain-containing protein" evidence="5">
    <location>
        <begin position="19"/>
        <end position="576"/>
    </location>
</feature>
<dbReference type="RefSeq" id="XP_031000564.1">
    <property type="nucleotide sequence ID" value="XM_031134200.1"/>
</dbReference>
<dbReference type="PANTHER" id="PTHR11474">
    <property type="entry name" value="TYROSINASE FAMILY MEMBER"/>
    <property type="match status" value="1"/>
</dbReference>
<dbReference type="Proteomes" id="UP000319257">
    <property type="component" value="Unassembled WGS sequence"/>
</dbReference>
<dbReference type="GO" id="GO:0046872">
    <property type="term" value="F:metal ion binding"/>
    <property type="evidence" value="ECO:0007669"/>
    <property type="project" value="UniProtKB-KW"/>
</dbReference>
<dbReference type="Gene3D" id="1.10.1280.10">
    <property type="entry name" value="Di-copper center containing domain from catechol oxidase"/>
    <property type="match status" value="1"/>
</dbReference>
<dbReference type="STRING" id="1093900.A0A507BH76"/>
<evidence type="ECO:0000313" key="7">
    <source>
        <dbReference type="EMBL" id="TPX18853.1"/>
    </source>
</evidence>
<evidence type="ECO:0000313" key="8">
    <source>
        <dbReference type="Proteomes" id="UP000319257"/>
    </source>
</evidence>
<feature type="domain" description="Tyrosinase copper-binding" evidence="6">
    <location>
        <begin position="298"/>
        <end position="309"/>
    </location>
</feature>
<evidence type="ECO:0000256" key="1">
    <source>
        <dbReference type="ARBA" id="ARBA00001973"/>
    </source>
</evidence>
<dbReference type="GeneID" id="41978915"/>
<dbReference type="PROSITE" id="PS00498">
    <property type="entry name" value="TYROSINASE_2"/>
    <property type="match status" value="1"/>
</dbReference>
<proteinExistence type="predicted"/>
<dbReference type="PANTHER" id="PTHR11474:SF131">
    <property type="entry name" value="TYROSINASE COPPER-BINDING DOMAIN-CONTAINING PROTEIN"/>
    <property type="match status" value="1"/>
</dbReference>
<dbReference type="Pfam" id="PF18132">
    <property type="entry name" value="Tyrosinase_C"/>
    <property type="match status" value="1"/>
</dbReference>
<dbReference type="PRINTS" id="PR00092">
    <property type="entry name" value="TYROSINASE"/>
</dbReference>
<feature type="signal peptide" evidence="5">
    <location>
        <begin position="1"/>
        <end position="18"/>
    </location>
</feature>
<keyword evidence="2" id="KW-0479">Metal-binding</keyword>